<dbReference type="InParanoid" id="K3ZBH8"/>
<evidence type="ECO:0000313" key="1">
    <source>
        <dbReference type="EnsemblPlants" id="KQL14892"/>
    </source>
</evidence>
<name>K3ZBH8_SETIT</name>
<dbReference type="HOGENOM" id="CLU_2762616_0_0_1"/>
<keyword evidence="2" id="KW-1185">Reference proteome</keyword>
<sequence>MRKCGGNRNRLSCMIGIIYVTIARRALSSVKSWQTELVCFIRDERISSVCPEETYLGGIIFNDICDAYVG</sequence>
<protein>
    <submittedName>
        <fullName evidence="1">Uncharacterized protein</fullName>
    </submittedName>
</protein>
<reference evidence="1" key="2">
    <citation type="submission" date="2018-08" db="UniProtKB">
        <authorList>
            <consortium name="EnsemblPlants"/>
        </authorList>
    </citation>
    <scope>IDENTIFICATION</scope>
    <source>
        <strain evidence="1">Yugu1</strain>
    </source>
</reference>
<proteinExistence type="predicted"/>
<dbReference type="AlphaFoldDB" id="K3ZBH8"/>
<organism evidence="1 2">
    <name type="scientific">Setaria italica</name>
    <name type="common">Foxtail millet</name>
    <name type="synonym">Panicum italicum</name>
    <dbReference type="NCBI Taxonomy" id="4555"/>
    <lineage>
        <taxon>Eukaryota</taxon>
        <taxon>Viridiplantae</taxon>
        <taxon>Streptophyta</taxon>
        <taxon>Embryophyta</taxon>
        <taxon>Tracheophyta</taxon>
        <taxon>Spermatophyta</taxon>
        <taxon>Magnoliopsida</taxon>
        <taxon>Liliopsida</taxon>
        <taxon>Poales</taxon>
        <taxon>Poaceae</taxon>
        <taxon>PACMAD clade</taxon>
        <taxon>Panicoideae</taxon>
        <taxon>Panicodae</taxon>
        <taxon>Paniceae</taxon>
        <taxon>Cenchrinae</taxon>
        <taxon>Setaria</taxon>
    </lineage>
</organism>
<dbReference type="EnsemblPlants" id="KQL14892">
    <property type="protein sequence ID" value="KQL14892"/>
    <property type="gene ID" value="SETIT_023899mg"/>
</dbReference>
<dbReference type="EMBL" id="AGNK02001619">
    <property type="status" value="NOT_ANNOTATED_CDS"/>
    <property type="molecule type" value="Genomic_DNA"/>
</dbReference>
<reference evidence="2" key="1">
    <citation type="journal article" date="2012" name="Nat. Biotechnol.">
        <title>Reference genome sequence of the model plant Setaria.</title>
        <authorList>
            <person name="Bennetzen J.L."/>
            <person name="Schmutz J."/>
            <person name="Wang H."/>
            <person name="Percifield R."/>
            <person name="Hawkins J."/>
            <person name="Pontaroli A.C."/>
            <person name="Estep M."/>
            <person name="Feng L."/>
            <person name="Vaughn J.N."/>
            <person name="Grimwood J."/>
            <person name="Jenkins J."/>
            <person name="Barry K."/>
            <person name="Lindquist E."/>
            <person name="Hellsten U."/>
            <person name="Deshpande S."/>
            <person name="Wang X."/>
            <person name="Wu X."/>
            <person name="Mitros T."/>
            <person name="Triplett J."/>
            <person name="Yang X."/>
            <person name="Ye C.Y."/>
            <person name="Mauro-Herrera M."/>
            <person name="Wang L."/>
            <person name="Li P."/>
            <person name="Sharma M."/>
            <person name="Sharma R."/>
            <person name="Ronald P.C."/>
            <person name="Panaud O."/>
            <person name="Kellogg E.A."/>
            <person name="Brutnell T.P."/>
            <person name="Doust A.N."/>
            <person name="Tuskan G.A."/>
            <person name="Rokhsar D."/>
            <person name="Devos K.M."/>
        </authorList>
    </citation>
    <scope>NUCLEOTIDE SEQUENCE [LARGE SCALE GENOMIC DNA]</scope>
    <source>
        <strain evidence="2">cv. Yugu1</strain>
    </source>
</reference>
<evidence type="ECO:0000313" key="2">
    <source>
        <dbReference type="Proteomes" id="UP000004995"/>
    </source>
</evidence>
<dbReference type="Proteomes" id="UP000004995">
    <property type="component" value="Unassembled WGS sequence"/>
</dbReference>
<accession>K3ZBH8</accession>
<dbReference type="Gramene" id="KQL14892">
    <property type="protein sequence ID" value="KQL14892"/>
    <property type="gene ID" value="SETIT_023899mg"/>
</dbReference>